<feature type="repeat" description="WD" evidence="6">
    <location>
        <begin position="442"/>
        <end position="472"/>
    </location>
</feature>
<protein>
    <submittedName>
        <fullName evidence="10">E3 ubiquitin-protein ligase traf7</fullName>
    </submittedName>
</protein>
<dbReference type="PRINTS" id="PR00320">
    <property type="entry name" value="GPROTEINBRPT"/>
</dbReference>
<dbReference type="PROSITE" id="PS00678">
    <property type="entry name" value="WD_REPEATS_1"/>
    <property type="match status" value="2"/>
</dbReference>
<evidence type="ECO:0000256" key="1">
    <source>
        <dbReference type="ARBA" id="ARBA00022574"/>
    </source>
</evidence>
<organism evidence="10 11">
    <name type="scientific">Mortierella polycephala</name>
    <dbReference type="NCBI Taxonomy" id="41804"/>
    <lineage>
        <taxon>Eukaryota</taxon>
        <taxon>Fungi</taxon>
        <taxon>Fungi incertae sedis</taxon>
        <taxon>Mucoromycota</taxon>
        <taxon>Mortierellomycotina</taxon>
        <taxon>Mortierellomycetes</taxon>
        <taxon>Mortierellales</taxon>
        <taxon>Mortierellaceae</taxon>
        <taxon>Mortierella</taxon>
    </lineage>
</organism>
<dbReference type="InterPro" id="IPR019775">
    <property type="entry name" value="WD40_repeat_CS"/>
</dbReference>
<dbReference type="SUPFAM" id="SSF49599">
    <property type="entry name" value="TRAF domain-like"/>
    <property type="match status" value="1"/>
</dbReference>
<dbReference type="PANTHER" id="PTHR19848:SF8">
    <property type="entry name" value="F-BOX AND WD REPEAT DOMAIN CONTAINING 7"/>
    <property type="match status" value="1"/>
</dbReference>
<dbReference type="CDD" id="cd00200">
    <property type="entry name" value="WD40"/>
    <property type="match status" value="1"/>
</dbReference>
<comment type="caution">
    <text evidence="10">The sequence shown here is derived from an EMBL/GenBank/DDBJ whole genome shotgun (WGS) entry which is preliminary data.</text>
</comment>
<feature type="region of interest" description="Disordered" evidence="8">
    <location>
        <begin position="190"/>
        <end position="216"/>
    </location>
</feature>
<evidence type="ECO:0000313" key="10">
    <source>
        <dbReference type="EMBL" id="KAG0263465.1"/>
    </source>
</evidence>
<feature type="repeat" description="WD" evidence="6">
    <location>
        <begin position="318"/>
        <end position="357"/>
    </location>
</feature>
<dbReference type="GO" id="GO:0008270">
    <property type="term" value="F:zinc ion binding"/>
    <property type="evidence" value="ECO:0007669"/>
    <property type="project" value="UniProtKB-KW"/>
</dbReference>
<dbReference type="OrthoDB" id="538223at2759"/>
<dbReference type="SMART" id="SM00320">
    <property type="entry name" value="WD40"/>
    <property type="match status" value="6"/>
</dbReference>
<keyword evidence="5" id="KW-0862">Zinc</keyword>
<feature type="compositionally biased region" description="Basic and acidic residues" evidence="8">
    <location>
        <begin position="197"/>
        <end position="207"/>
    </location>
</feature>
<evidence type="ECO:0000256" key="5">
    <source>
        <dbReference type="ARBA" id="ARBA00022833"/>
    </source>
</evidence>
<feature type="repeat" description="WD" evidence="6">
    <location>
        <begin position="272"/>
        <end position="304"/>
    </location>
</feature>
<dbReference type="Proteomes" id="UP000726737">
    <property type="component" value="Unassembled WGS sequence"/>
</dbReference>
<dbReference type="SUPFAM" id="SSF50978">
    <property type="entry name" value="WD40 repeat-like"/>
    <property type="match status" value="1"/>
</dbReference>
<dbReference type="Gene3D" id="2.130.10.10">
    <property type="entry name" value="YVTN repeat-like/Quinoprotein amine dehydrogenase"/>
    <property type="match status" value="2"/>
</dbReference>
<dbReference type="InterPro" id="IPR020472">
    <property type="entry name" value="WD40_PAC1"/>
</dbReference>
<evidence type="ECO:0000256" key="2">
    <source>
        <dbReference type="ARBA" id="ARBA00022723"/>
    </source>
</evidence>
<dbReference type="Pfam" id="PF00400">
    <property type="entry name" value="WD40"/>
    <property type="match status" value="5"/>
</dbReference>
<proteinExistence type="predicted"/>
<dbReference type="InterPro" id="IPR013010">
    <property type="entry name" value="Znf_SIAH"/>
</dbReference>
<dbReference type="AlphaFoldDB" id="A0A9P6Q9I5"/>
<dbReference type="InterPro" id="IPR001680">
    <property type="entry name" value="WD40_rpt"/>
</dbReference>
<keyword evidence="1 6" id="KW-0853">WD repeat</keyword>
<dbReference type="PROSITE" id="PS50294">
    <property type="entry name" value="WD_REPEATS_REGION"/>
    <property type="match status" value="2"/>
</dbReference>
<feature type="repeat" description="WD" evidence="6">
    <location>
        <begin position="232"/>
        <end position="271"/>
    </location>
</feature>
<keyword evidence="2" id="KW-0479">Metal-binding</keyword>
<keyword evidence="3" id="KW-0677">Repeat</keyword>
<gene>
    <name evidence="10" type="primary">TRAF7</name>
    <name evidence="10" type="ORF">BG011_008758</name>
</gene>
<evidence type="ECO:0000256" key="4">
    <source>
        <dbReference type="ARBA" id="ARBA00022771"/>
    </source>
</evidence>
<dbReference type="InterPro" id="IPR015943">
    <property type="entry name" value="WD40/YVTN_repeat-like_dom_sf"/>
</dbReference>
<dbReference type="EMBL" id="JAAAJA010000074">
    <property type="protein sequence ID" value="KAG0263465.1"/>
    <property type="molecule type" value="Genomic_DNA"/>
</dbReference>
<reference evidence="10" key="1">
    <citation type="journal article" date="2020" name="Fungal Divers.">
        <title>Resolving the Mortierellaceae phylogeny through synthesis of multi-gene phylogenetics and phylogenomics.</title>
        <authorList>
            <person name="Vandepol N."/>
            <person name="Liber J."/>
            <person name="Desiro A."/>
            <person name="Na H."/>
            <person name="Kennedy M."/>
            <person name="Barry K."/>
            <person name="Grigoriev I.V."/>
            <person name="Miller A.N."/>
            <person name="O'Donnell K."/>
            <person name="Stajich J.E."/>
            <person name="Bonito G."/>
        </authorList>
    </citation>
    <scope>NUCLEOTIDE SEQUENCE</scope>
    <source>
        <strain evidence="10">KOD948</strain>
    </source>
</reference>
<evidence type="ECO:0000256" key="8">
    <source>
        <dbReference type="SAM" id="MobiDB-lite"/>
    </source>
</evidence>
<dbReference type="Gene3D" id="3.30.40.10">
    <property type="entry name" value="Zinc/RING finger domain, C3HC4 (zinc finger)"/>
    <property type="match status" value="1"/>
</dbReference>
<keyword evidence="4 7" id="KW-0863">Zinc-finger</keyword>
<sequence length="488" mass="54111">MAGFWSAQLPGSWRSNRSVLYVVHASKLKVMDNLQDQIHFIPREADHRRNQQTNLLTDNPFPIDTDLHPNLALAGLISELLVYCSNKKYGCPQIVRQDALHGHVLYCSYAPSVCPNKSLGCPYKGTMRDSKDHLQNCVYERFKGYIESTNKRFEKLESLFADQSRKVEKLQRIIRSGKSVVYDANISTSGVTSPTTDKAEGSQHEESSSSSGTKRTVVSTFPHDEITCHRTIASHPCGVTSVAVNQDIVFAGAHDGSTKVFDINTGNLLKDSKGHTMSVWGLAVMPSGDRYFSAGSDGTIKVWDWRNEDPEACLVKTIPDHLAKVYGLVIDQGRLYSASSDKTIKVWDTETLECLATFQGHTGGVNCLAALADSSAHQLVTGSSDKTIKLWDVTTGTCLNTVRRGTSEVLDVAVGDGMLFGSTYDAVIHVYDLNETRELGTLSGHNWEVWQLEYAQGHLFSGSFDHTIKRWDPRRFQCDLTLKGHKSE</sequence>
<name>A0A9P6Q9I5_9FUNG</name>
<dbReference type="PROSITE" id="PS50082">
    <property type="entry name" value="WD_REPEATS_2"/>
    <property type="match status" value="5"/>
</dbReference>
<keyword evidence="11" id="KW-1185">Reference proteome</keyword>
<dbReference type="InterPro" id="IPR036322">
    <property type="entry name" value="WD40_repeat_dom_sf"/>
</dbReference>
<accession>A0A9P6Q9I5</accession>
<dbReference type="PROSITE" id="PS51081">
    <property type="entry name" value="ZF_SIAH"/>
    <property type="match status" value="1"/>
</dbReference>
<evidence type="ECO:0000256" key="7">
    <source>
        <dbReference type="PROSITE-ProRule" id="PRU00455"/>
    </source>
</evidence>
<evidence type="ECO:0000256" key="3">
    <source>
        <dbReference type="ARBA" id="ARBA00022737"/>
    </source>
</evidence>
<feature type="domain" description="SIAH-type" evidence="9">
    <location>
        <begin position="79"/>
        <end position="139"/>
    </location>
</feature>
<dbReference type="PANTHER" id="PTHR19848">
    <property type="entry name" value="WD40 REPEAT PROTEIN"/>
    <property type="match status" value="1"/>
</dbReference>
<feature type="repeat" description="WD" evidence="6">
    <location>
        <begin position="358"/>
        <end position="401"/>
    </location>
</feature>
<evidence type="ECO:0000259" key="9">
    <source>
        <dbReference type="PROSITE" id="PS51081"/>
    </source>
</evidence>
<evidence type="ECO:0000313" key="11">
    <source>
        <dbReference type="Proteomes" id="UP000726737"/>
    </source>
</evidence>
<dbReference type="InterPro" id="IPR013083">
    <property type="entry name" value="Znf_RING/FYVE/PHD"/>
</dbReference>
<evidence type="ECO:0000256" key="6">
    <source>
        <dbReference type="PROSITE-ProRule" id="PRU00221"/>
    </source>
</evidence>